<dbReference type="PANTHER" id="PTHR43584:SF8">
    <property type="entry name" value="N-ACETYLMURAMATE ALPHA-1-PHOSPHATE URIDYLYLTRANSFERASE"/>
    <property type="match status" value="1"/>
</dbReference>
<evidence type="ECO:0000313" key="4">
    <source>
        <dbReference type="Proteomes" id="UP001157733"/>
    </source>
</evidence>
<sequence>MRDIKLFFDHLDEFEHKALFDGIDRVWEPLTRLKASIQNILATLPASVHCMQGLEGVQLLPAKSLNRFPEPGLLAETWIEFKETTYIEPAQVLIGAGTVLEPTAVIKGPAVIGKHCEVRQGAYLRGTLLAGDHCVLGHNTEIKNSLLMNHTEAGHFNYIGDSIVGSYVNLGAGSKLANLRFRSPGEKIDVAFPPMTLELDGERLATGMEKFGGIVGDHVELGCNAVLCPGVFLGKGAWVYPNLTVSQGYYAPDSLLASRENKGRTRKSS</sequence>
<keyword evidence="4" id="KW-1185">Reference proteome</keyword>
<dbReference type="InterPro" id="IPR050065">
    <property type="entry name" value="GlmU-like"/>
</dbReference>
<dbReference type="InterPro" id="IPR011004">
    <property type="entry name" value="Trimer_LpxA-like_sf"/>
</dbReference>
<keyword evidence="2" id="KW-0012">Acyltransferase</keyword>
<proteinExistence type="predicted"/>
<gene>
    <name evidence="3" type="ORF">NSPWAT_0297</name>
</gene>
<keyword evidence="1" id="KW-0808">Transferase</keyword>
<evidence type="ECO:0000256" key="1">
    <source>
        <dbReference type="ARBA" id="ARBA00022679"/>
    </source>
</evidence>
<name>A0ABM9HAL0_9BACT</name>
<dbReference type="RefSeq" id="WP_282010116.1">
    <property type="nucleotide sequence ID" value="NZ_OX336137.1"/>
</dbReference>
<dbReference type="EMBL" id="OX336137">
    <property type="protein sequence ID" value="CAI2717156.1"/>
    <property type="molecule type" value="Genomic_DNA"/>
</dbReference>
<dbReference type="SUPFAM" id="SSF51161">
    <property type="entry name" value="Trimeric LpxA-like enzymes"/>
    <property type="match status" value="1"/>
</dbReference>
<organism evidence="3 4">
    <name type="scientific">Nitrospina watsonii</name>
    <dbReference type="NCBI Taxonomy" id="1323948"/>
    <lineage>
        <taxon>Bacteria</taxon>
        <taxon>Pseudomonadati</taxon>
        <taxon>Nitrospinota/Tectimicrobiota group</taxon>
        <taxon>Nitrospinota</taxon>
        <taxon>Nitrospinia</taxon>
        <taxon>Nitrospinales</taxon>
        <taxon>Nitrospinaceae</taxon>
        <taxon>Nitrospina</taxon>
    </lineage>
</organism>
<protein>
    <recommendedName>
        <fullName evidence="5">Glucose-1-phosphate thymidylyltransferase</fullName>
    </recommendedName>
</protein>
<evidence type="ECO:0008006" key="5">
    <source>
        <dbReference type="Google" id="ProtNLM"/>
    </source>
</evidence>
<accession>A0ABM9HAL0</accession>
<dbReference type="Proteomes" id="UP001157733">
    <property type="component" value="Chromosome"/>
</dbReference>
<evidence type="ECO:0000313" key="3">
    <source>
        <dbReference type="EMBL" id="CAI2717156.1"/>
    </source>
</evidence>
<evidence type="ECO:0000256" key="2">
    <source>
        <dbReference type="ARBA" id="ARBA00023315"/>
    </source>
</evidence>
<dbReference type="Gene3D" id="2.160.10.10">
    <property type="entry name" value="Hexapeptide repeat proteins"/>
    <property type="match status" value="1"/>
</dbReference>
<dbReference type="PANTHER" id="PTHR43584">
    <property type="entry name" value="NUCLEOTIDYL TRANSFERASE"/>
    <property type="match status" value="1"/>
</dbReference>
<reference evidence="3 4" key="1">
    <citation type="submission" date="2022-09" db="EMBL/GenBank/DDBJ databases">
        <authorList>
            <person name="Kop L."/>
        </authorList>
    </citation>
    <scope>NUCLEOTIDE SEQUENCE [LARGE SCALE GENOMIC DNA]</scope>
    <source>
        <strain evidence="3 4">347</strain>
    </source>
</reference>